<name>A0AAQ3EQX7_BACIU</name>
<sequence length="617" mass="68937">MKVFEAKSLLSEADRRTKEYKELRSQMVNLKKAFKAVADLDDSEFSGKGADNIKAFYQDHAGVADNWIDLLDMKIAFLTSISGTLEDASLSDAYIEESFLEHELANAYTKSKSIMSEQKKAMKDILHDIDDILPLDLFSTEDFKDELADAEDKRKKTVDKLGSVDEALVTEYALSEPNEQFIKKDFQKLEESTGKGKNATPIHYNAKAYRESDIHKKKGDIEKKTEAYLKIKKDEAKEREIKELKKKLADGVTDPDEYLEIAKKVGYENLTPEQLQYVVQLEQAKQLKAVGENVINAGKATIDFIDGVNDAIDDVIDDTIYGVKDLVVGAWEYSQLPTELKLTKTISTVLSVPSYSKIIWTNLVDSWNDKMVNGDAYEKGHYISYAIGNIVGPKGAGAAVQTTTKLSKVGKVVEGGTAAAHVNKGLLKGNKFFNPLSKSKYEPALVGIAQDIENTYNVKNTSILKKEIQSKQGQFVQAAPYTHKDAFGNTVTTNLKNGHLKNDVHPVTGVPYDKDGFPIFEPVAEVKIDKSLYLQKDTAQFKKATELLQQEINKNPELKKHFTEMQLKQISKGKKPKGFTWHHHQNEGIMQLVDADIHGKTGHTGGRNIWGGGSKYR</sequence>
<keyword evidence="2" id="KW-0175">Coiled coil</keyword>
<evidence type="ECO:0000256" key="1">
    <source>
        <dbReference type="ARBA" id="ARBA00034117"/>
    </source>
</evidence>
<dbReference type="PANTHER" id="PTHR34976">
    <property type="entry name" value="RIBONUCLEASE YQCG-RELATED"/>
    <property type="match status" value="1"/>
</dbReference>
<proteinExistence type="inferred from homology"/>
<evidence type="ECO:0000313" key="4">
    <source>
        <dbReference type="EMBL" id="WHM21545.1"/>
    </source>
</evidence>
<dbReference type="InterPro" id="IPR051768">
    <property type="entry name" value="Bact_secretion_toxin"/>
</dbReference>
<dbReference type="PROSITE" id="PS51756">
    <property type="entry name" value="LXG"/>
    <property type="match status" value="1"/>
</dbReference>
<dbReference type="Pfam" id="PF12639">
    <property type="entry name" value="Colicin-DNase"/>
    <property type="match status" value="1"/>
</dbReference>
<dbReference type="PANTHER" id="PTHR34976:SF2">
    <property type="entry name" value="TYPE VII SECRETION SYSTEM PROTEIN ESSD"/>
    <property type="match status" value="1"/>
</dbReference>
<dbReference type="RefSeq" id="WP_088326000.1">
    <property type="nucleotide sequence ID" value="NZ_CP035230.1"/>
</dbReference>
<feature type="coiled-coil region" evidence="2">
    <location>
        <begin position="6"/>
        <end position="33"/>
    </location>
</feature>
<dbReference type="Proteomes" id="UP001229422">
    <property type="component" value="Chromosome"/>
</dbReference>
<dbReference type="InterPro" id="IPR006829">
    <property type="entry name" value="LXG_dom"/>
</dbReference>
<evidence type="ECO:0000313" key="5">
    <source>
        <dbReference type="Proteomes" id="UP001229422"/>
    </source>
</evidence>
<comment type="similarity">
    <text evidence="1">In the N-terminal section; belongs to the LXG family.</text>
</comment>
<dbReference type="Pfam" id="PF04740">
    <property type="entry name" value="LXG"/>
    <property type="match status" value="1"/>
</dbReference>
<organism evidence="4 5">
    <name type="scientific">Bacillus subtilis</name>
    <dbReference type="NCBI Taxonomy" id="1423"/>
    <lineage>
        <taxon>Bacteria</taxon>
        <taxon>Bacillati</taxon>
        <taxon>Bacillota</taxon>
        <taxon>Bacilli</taxon>
        <taxon>Bacillales</taxon>
        <taxon>Bacillaceae</taxon>
        <taxon>Bacillus</taxon>
    </lineage>
</organism>
<protein>
    <submittedName>
        <fullName evidence="4">T7SS effector LXG polymorphic toxin</fullName>
    </submittedName>
</protein>
<gene>
    <name evidence="4" type="ORF">QL281_22760</name>
</gene>
<evidence type="ECO:0000256" key="2">
    <source>
        <dbReference type="SAM" id="Coils"/>
    </source>
</evidence>
<evidence type="ECO:0000259" key="3">
    <source>
        <dbReference type="PROSITE" id="PS51756"/>
    </source>
</evidence>
<dbReference type="EMBL" id="CP125292">
    <property type="protein sequence ID" value="WHM21545.1"/>
    <property type="molecule type" value="Genomic_DNA"/>
</dbReference>
<accession>A0AAQ3EQX7</accession>
<feature type="domain" description="LXG" evidence="3">
    <location>
        <begin position="1"/>
        <end position="235"/>
    </location>
</feature>
<dbReference type="AlphaFoldDB" id="A0AAQ3EQX7"/>
<reference evidence="4" key="1">
    <citation type="submission" date="2023-05" db="EMBL/GenBank/DDBJ databases">
        <title>Complete genome sequence of Bacillus subtilis SRCM117797 isolated from Soybean paste.</title>
        <authorList>
            <person name="Abraha H.B."/>
            <person name="Kim K.-P."/>
            <person name="Ryu M.-S."/>
            <person name="Jeong D.-Y."/>
        </authorList>
    </citation>
    <scope>NUCLEOTIDE SEQUENCE</scope>
    <source>
        <strain evidence="4">SRCM117797</strain>
    </source>
</reference>